<dbReference type="AlphaFoldDB" id="A0A7M7QTZ7"/>
<comment type="subcellular location">
    <subcellularLocation>
        <location evidence="2">Secreted</location>
    </subcellularLocation>
</comment>
<dbReference type="PANTHER" id="PTHR11610:SF173">
    <property type="entry name" value="LIPASE DOMAIN-CONTAINING PROTEIN-RELATED"/>
    <property type="match status" value="1"/>
</dbReference>
<dbReference type="InterPro" id="IPR013818">
    <property type="entry name" value="Lipase"/>
</dbReference>
<feature type="compositionally biased region" description="Basic residues" evidence="9">
    <location>
        <begin position="26"/>
        <end position="35"/>
    </location>
</feature>
<accession>A0A7M7QTZ7</accession>
<feature type="region of interest" description="Disordered" evidence="9">
    <location>
        <begin position="1"/>
        <end position="38"/>
    </location>
</feature>
<evidence type="ECO:0000256" key="7">
    <source>
        <dbReference type="ARBA" id="ARBA00023157"/>
    </source>
</evidence>
<name>A0A7M7QTZ7_NASVI</name>
<dbReference type="SMR" id="A0A7M7QTZ7"/>
<evidence type="ECO:0000256" key="2">
    <source>
        <dbReference type="ARBA" id="ARBA00004613"/>
    </source>
</evidence>
<evidence type="ECO:0000259" key="10">
    <source>
        <dbReference type="Pfam" id="PF00151"/>
    </source>
</evidence>
<evidence type="ECO:0000256" key="1">
    <source>
        <dbReference type="ARBA" id="ARBA00000111"/>
    </source>
</evidence>
<keyword evidence="7" id="KW-1015">Disulfide bond</keyword>
<dbReference type="SUPFAM" id="SSF53474">
    <property type="entry name" value="alpha/beta-Hydrolases"/>
    <property type="match status" value="1"/>
</dbReference>
<dbReference type="GO" id="GO:0008970">
    <property type="term" value="F:phospholipase A1 activity"/>
    <property type="evidence" value="ECO:0007669"/>
    <property type="project" value="UniProtKB-EC"/>
</dbReference>
<evidence type="ECO:0000313" key="12">
    <source>
        <dbReference type="Proteomes" id="UP000002358"/>
    </source>
</evidence>
<evidence type="ECO:0000256" key="3">
    <source>
        <dbReference type="ARBA" id="ARBA00010701"/>
    </source>
</evidence>
<dbReference type="InterPro" id="IPR029058">
    <property type="entry name" value="AB_hydrolase_fold"/>
</dbReference>
<comment type="catalytic activity">
    <reaction evidence="1">
        <text>a 1,2-diacyl-sn-glycero-3-phosphocholine + H2O = a 2-acyl-sn-glycero-3-phosphocholine + a fatty acid + H(+)</text>
        <dbReference type="Rhea" id="RHEA:18689"/>
        <dbReference type="ChEBI" id="CHEBI:15377"/>
        <dbReference type="ChEBI" id="CHEBI:15378"/>
        <dbReference type="ChEBI" id="CHEBI:28868"/>
        <dbReference type="ChEBI" id="CHEBI:57643"/>
        <dbReference type="ChEBI" id="CHEBI:57875"/>
        <dbReference type="EC" id="3.1.1.32"/>
    </reaction>
</comment>
<dbReference type="Pfam" id="PF00151">
    <property type="entry name" value="Lipase"/>
    <property type="match status" value="2"/>
</dbReference>
<reference evidence="11" key="1">
    <citation type="submission" date="2021-01" db="UniProtKB">
        <authorList>
            <consortium name="EnsemblMetazoa"/>
        </authorList>
    </citation>
    <scope>IDENTIFICATION</scope>
</reference>
<evidence type="ECO:0000256" key="8">
    <source>
        <dbReference type="RuleBase" id="RU004262"/>
    </source>
</evidence>
<proteinExistence type="inferred from homology"/>
<keyword evidence="5" id="KW-0964">Secreted</keyword>
<dbReference type="Gene3D" id="3.40.50.1820">
    <property type="entry name" value="alpha/beta hydrolase"/>
    <property type="match status" value="2"/>
</dbReference>
<dbReference type="Proteomes" id="UP000002358">
    <property type="component" value="Chromosome 1"/>
</dbReference>
<dbReference type="PANTHER" id="PTHR11610">
    <property type="entry name" value="LIPASE"/>
    <property type="match status" value="1"/>
</dbReference>
<dbReference type="EnsemblMetazoa" id="XM_032597903">
    <property type="protein sequence ID" value="XP_032453794"/>
    <property type="gene ID" value="LOC116738532"/>
</dbReference>
<feature type="compositionally biased region" description="Basic and acidic residues" evidence="9">
    <location>
        <begin position="14"/>
        <end position="25"/>
    </location>
</feature>
<evidence type="ECO:0000256" key="5">
    <source>
        <dbReference type="ARBA" id="ARBA00022525"/>
    </source>
</evidence>
<keyword evidence="12" id="KW-1185">Reference proteome</keyword>
<dbReference type="InParanoid" id="A0A7M7QTZ7"/>
<evidence type="ECO:0000313" key="11">
    <source>
        <dbReference type="EnsemblMetazoa" id="XP_032453794"/>
    </source>
</evidence>
<evidence type="ECO:0000256" key="4">
    <source>
        <dbReference type="ARBA" id="ARBA00013179"/>
    </source>
</evidence>
<dbReference type="OrthoDB" id="199913at2759"/>
<comment type="similarity">
    <text evidence="3 8">Belongs to the AB hydrolase superfamily. Lipase family.</text>
</comment>
<dbReference type="EC" id="3.1.1.32" evidence="4"/>
<dbReference type="GeneID" id="116738532"/>
<sequence>MKEFSARSAFGTNERSKNKTAENRRRLPKTPKVKANRAVTSSCIKREALFRSDHDSDRWNRSICYTVNSEEYPKRLVICQPHKLTYQKFHLHIHLSSRKKAFQLIQDDPKVSPTAMNFDLRHRTVVIVHGFMGHPRRLLMQNLANQLLTWLSYCSKNEDINVLHIDWSDGCSQIFQYYQAAVNAEYAGIRIKEFFRQLKTNWIENAELLRIEENLLIDRVTGLDPAEICFEDDGIPIRLSKKNARFVDAIHTDAIHTKNDGFGIRDPIGHVDFYVNGGSTQPGCDRREIFFVYGDVLDIIAHMLKNVGCHRIRAAQVFTYSLEQTKSNQCKYWAHPWNLSSNQAETHRVLSKPCNASVCPEMGINADLYDYQNTETNTFYVATTSSVPFCARLS</sequence>
<protein>
    <recommendedName>
        <fullName evidence="4">phospholipase A1</fullName>
        <ecNumber evidence="4">3.1.1.32</ecNumber>
    </recommendedName>
</protein>
<dbReference type="GO" id="GO:0005615">
    <property type="term" value="C:extracellular space"/>
    <property type="evidence" value="ECO:0007669"/>
    <property type="project" value="TreeGrafter"/>
</dbReference>
<feature type="domain" description="Lipase" evidence="10">
    <location>
        <begin position="216"/>
        <end position="389"/>
    </location>
</feature>
<dbReference type="InterPro" id="IPR000734">
    <property type="entry name" value="TAG_lipase"/>
</dbReference>
<keyword evidence="6" id="KW-0378">Hydrolase</keyword>
<dbReference type="KEGG" id="nvi:116738532"/>
<feature type="domain" description="Lipase" evidence="10">
    <location>
        <begin position="81"/>
        <end position="201"/>
    </location>
</feature>
<dbReference type="GO" id="GO:0016042">
    <property type="term" value="P:lipid catabolic process"/>
    <property type="evidence" value="ECO:0007669"/>
    <property type="project" value="TreeGrafter"/>
</dbReference>
<evidence type="ECO:0000256" key="6">
    <source>
        <dbReference type="ARBA" id="ARBA00022801"/>
    </source>
</evidence>
<evidence type="ECO:0000256" key="9">
    <source>
        <dbReference type="SAM" id="MobiDB-lite"/>
    </source>
</evidence>
<dbReference type="RefSeq" id="XP_032453794.1">
    <property type="nucleotide sequence ID" value="XM_032597903.1"/>
</dbReference>
<organism evidence="11 12">
    <name type="scientific">Nasonia vitripennis</name>
    <name type="common">Parasitic wasp</name>
    <dbReference type="NCBI Taxonomy" id="7425"/>
    <lineage>
        <taxon>Eukaryota</taxon>
        <taxon>Metazoa</taxon>
        <taxon>Ecdysozoa</taxon>
        <taxon>Arthropoda</taxon>
        <taxon>Hexapoda</taxon>
        <taxon>Insecta</taxon>
        <taxon>Pterygota</taxon>
        <taxon>Neoptera</taxon>
        <taxon>Endopterygota</taxon>
        <taxon>Hymenoptera</taxon>
        <taxon>Apocrita</taxon>
        <taxon>Proctotrupomorpha</taxon>
        <taxon>Chalcidoidea</taxon>
        <taxon>Pteromalidae</taxon>
        <taxon>Pteromalinae</taxon>
        <taxon>Nasonia</taxon>
    </lineage>
</organism>